<reference evidence="1 2" key="1">
    <citation type="submission" date="2014-04" db="EMBL/GenBank/DDBJ databases">
        <authorList>
            <consortium name="DOE Joint Genome Institute"/>
            <person name="Kuo A."/>
            <person name="Kohler A."/>
            <person name="Costa M.D."/>
            <person name="Nagy L.G."/>
            <person name="Floudas D."/>
            <person name="Copeland A."/>
            <person name="Barry K.W."/>
            <person name="Cichocki N."/>
            <person name="Veneault-Fourrey C."/>
            <person name="LaButti K."/>
            <person name="Lindquist E.A."/>
            <person name="Lipzen A."/>
            <person name="Lundell T."/>
            <person name="Morin E."/>
            <person name="Murat C."/>
            <person name="Sun H."/>
            <person name="Tunlid A."/>
            <person name="Henrissat B."/>
            <person name="Grigoriev I.V."/>
            <person name="Hibbett D.S."/>
            <person name="Martin F."/>
            <person name="Nordberg H.P."/>
            <person name="Cantor M.N."/>
            <person name="Hua S.X."/>
        </authorList>
    </citation>
    <scope>NUCLEOTIDE SEQUENCE [LARGE SCALE GENOMIC DNA]</scope>
    <source>
        <strain evidence="1 2">Marx 270</strain>
    </source>
</reference>
<evidence type="ECO:0000313" key="1">
    <source>
        <dbReference type="EMBL" id="KIN95804.1"/>
    </source>
</evidence>
<sequence length="98" mass="10715">MILSVHWECPRSPLTASLKLCVDRISAMYALPMKMGVNLDGRPGDSICGTEMIISSGIRRCLESLQYMESGDAVLAPQSALLAWCATSWESRCPLSHV</sequence>
<keyword evidence="2" id="KW-1185">Reference proteome</keyword>
<evidence type="ECO:0000313" key="2">
    <source>
        <dbReference type="Proteomes" id="UP000054217"/>
    </source>
</evidence>
<gene>
    <name evidence="1" type="ORF">M404DRAFT_1007180</name>
</gene>
<dbReference type="EMBL" id="KN832060">
    <property type="protein sequence ID" value="KIN95804.1"/>
    <property type="molecule type" value="Genomic_DNA"/>
</dbReference>
<dbReference type="AlphaFoldDB" id="A0A0C3N416"/>
<dbReference type="InParanoid" id="A0A0C3N416"/>
<dbReference type="HOGENOM" id="CLU_2334495_0_0_1"/>
<protein>
    <submittedName>
        <fullName evidence="1">Uncharacterized protein</fullName>
    </submittedName>
</protein>
<dbReference type="Proteomes" id="UP000054217">
    <property type="component" value="Unassembled WGS sequence"/>
</dbReference>
<proteinExistence type="predicted"/>
<reference evidence="2" key="2">
    <citation type="submission" date="2015-01" db="EMBL/GenBank/DDBJ databases">
        <title>Evolutionary Origins and Diversification of the Mycorrhizal Mutualists.</title>
        <authorList>
            <consortium name="DOE Joint Genome Institute"/>
            <consortium name="Mycorrhizal Genomics Consortium"/>
            <person name="Kohler A."/>
            <person name="Kuo A."/>
            <person name="Nagy L.G."/>
            <person name="Floudas D."/>
            <person name="Copeland A."/>
            <person name="Barry K.W."/>
            <person name="Cichocki N."/>
            <person name="Veneault-Fourrey C."/>
            <person name="LaButti K."/>
            <person name="Lindquist E.A."/>
            <person name="Lipzen A."/>
            <person name="Lundell T."/>
            <person name="Morin E."/>
            <person name="Murat C."/>
            <person name="Riley R."/>
            <person name="Ohm R."/>
            <person name="Sun H."/>
            <person name="Tunlid A."/>
            <person name="Henrissat B."/>
            <person name="Grigoriev I.V."/>
            <person name="Hibbett D.S."/>
            <person name="Martin F."/>
        </authorList>
    </citation>
    <scope>NUCLEOTIDE SEQUENCE [LARGE SCALE GENOMIC DNA]</scope>
    <source>
        <strain evidence="2">Marx 270</strain>
    </source>
</reference>
<accession>A0A0C3N416</accession>
<name>A0A0C3N416_PISTI</name>
<organism evidence="1 2">
    <name type="scientific">Pisolithus tinctorius Marx 270</name>
    <dbReference type="NCBI Taxonomy" id="870435"/>
    <lineage>
        <taxon>Eukaryota</taxon>
        <taxon>Fungi</taxon>
        <taxon>Dikarya</taxon>
        <taxon>Basidiomycota</taxon>
        <taxon>Agaricomycotina</taxon>
        <taxon>Agaricomycetes</taxon>
        <taxon>Agaricomycetidae</taxon>
        <taxon>Boletales</taxon>
        <taxon>Sclerodermatineae</taxon>
        <taxon>Pisolithaceae</taxon>
        <taxon>Pisolithus</taxon>
    </lineage>
</organism>